<name>A0A843X4C9_COLES</name>
<gene>
    <name evidence="2" type="ORF">Taro_046607</name>
</gene>
<evidence type="ECO:0000313" key="2">
    <source>
        <dbReference type="EMBL" id="MQM13681.1"/>
    </source>
</evidence>
<accession>A0A843X4C9</accession>
<protein>
    <submittedName>
        <fullName evidence="2">Uncharacterized protein</fullName>
    </submittedName>
</protein>
<feature type="non-terminal residue" evidence="2">
    <location>
        <position position="521"/>
    </location>
</feature>
<dbReference type="EMBL" id="NMUH01005783">
    <property type="protein sequence ID" value="MQM13681.1"/>
    <property type="molecule type" value="Genomic_DNA"/>
</dbReference>
<feature type="compositionally biased region" description="Basic residues" evidence="1">
    <location>
        <begin position="231"/>
        <end position="242"/>
    </location>
</feature>
<evidence type="ECO:0000313" key="3">
    <source>
        <dbReference type="Proteomes" id="UP000652761"/>
    </source>
</evidence>
<comment type="caution">
    <text evidence="2">The sequence shown here is derived from an EMBL/GenBank/DDBJ whole genome shotgun (WGS) entry which is preliminary data.</text>
</comment>
<reference evidence="2" key="1">
    <citation type="submission" date="2017-07" db="EMBL/GenBank/DDBJ databases">
        <title>Taro Niue Genome Assembly and Annotation.</title>
        <authorList>
            <person name="Atibalentja N."/>
            <person name="Keating K."/>
            <person name="Fields C.J."/>
        </authorList>
    </citation>
    <scope>NUCLEOTIDE SEQUENCE</scope>
    <source>
        <strain evidence="2">Niue_2</strain>
        <tissue evidence="2">Leaf</tissue>
    </source>
</reference>
<feature type="compositionally biased region" description="Acidic residues" evidence="1">
    <location>
        <begin position="409"/>
        <end position="442"/>
    </location>
</feature>
<feature type="region of interest" description="Disordered" evidence="1">
    <location>
        <begin position="231"/>
        <end position="263"/>
    </location>
</feature>
<evidence type="ECO:0000256" key="1">
    <source>
        <dbReference type="SAM" id="MobiDB-lite"/>
    </source>
</evidence>
<keyword evidence="3" id="KW-1185">Reference proteome</keyword>
<sequence>RPGGIQGVVPFGCEGRPSVVSRVLFPSVVKEDLVWKTWWGIQGVAIPFGCEGRPAELGAVESLGGLHMRAECPELKKKLIKEKFTFKKAMAMMATWSDEYKDENSQATSGDDEVHCLMARSDDSNEVKHLKKIHKRMNLKLKPLKQSLLRHNLLNCKINPDLQQSQMSGLPRSLLSPSSFQKTSPHPSFPKTLFSRARAQGLCSLGFLLTCLSHLFAALFSPNPIPTMAPKAKKLVSRHRPRSSTDGDDSRAPTEHRTKHREDRLPELIIPPGLDFLPPDGTSTRLSTTGVLHTTVRETSFLVTPNLLSTTLQIPNSGLHVLKHHPDEYECHQLITLQPYDPTNRKSLNANNFPPLHRVIHHIFTTMIVPKDGSRELVTAIQKSSFHAFLNHGVVTRELKGKGPSTAIEVDDDFDEGEEDEADNADEDSQPEPQDAPEDEDNVSPSSPASTEPSIRELLAQMQLQITTGFDRIHTRLDTIDSGIAALADTQVQLQLRLTRMSIEYHELRRASAPPGDAADV</sequence>
<dbReference type="Proteomes" id="UP000652761">
    <property type="component" value="Unassembled WGS sequence"/>
</dbReference>
<feature type="region of interest" description="Disordered" evidence="1">
    <location>
        <begin position="402"/>
        <end position="453"/>
    </location>
</feature>
<dbReference type="AlphaFoldDB" id="A0A843X4C9"/>
<organism evidence="2 3">
    <name type="scientific">Colocasia esculenta</name>
    <name type="common">Wild taro</name>
    <name type="synonym">Arum esculentum</name>
    <dbReference type="NCBI Taxonomy" id="4460"/>
    <lineage>
        <taxon>Eukaryota</taxon>
        <taxon>Viridiplantae</taxon>
        <taxon>Streptophyta</taxon>
        <taxon>Embryophyta</taxon>
        <taxon>Tracheophyta</taxon>
        <taxon>Spermatophyta</taxon>
        <taxon>Magnoliopsida</taxon>
        <taxon>Liliopsida</taxon>
        <taxon>Araceae</taxon>
        <taxon>Aroideae</taxon>
        <taxon>Colocasieae</taxon>
        <taxon>Colocasia</taxon>
    </lineage>
</organism>
<proteinExistence type="predicted"/>
<feature type="compositionally biased region" description="Basic and acidic residues" evidence="1">
    <location>
        <begin position="243"/>
        <end position="263"/>
    </location>
</feature>
<feature type="compositionally biased region" description="Polar residues" evidence="1">
    <location>
        <begin position="443"/>
        <end position="453"/>
    </location>
</feature>